<protein>
    <submittedName>
        <fullName evidence="1">Uncharacterized protein</fullName>
    </submittedName>
</protein>
<dbReference type="EMBL" id="LAZR01037639">
    <property type="protein sequence ID" value="KKL21676.1"/>
    <property type="molecule type" value="Genomic_DNA"/>
</dbReference>
<sequence length="26" mass="3067">MDNLFLSPCTFTARFDELDELAQNYL</sequence>
<dbReference type="AlphaFoldDB" id="A0A0F9DVF4"/>
<evidence type="ECO:0000313" key="1">
    <source>
        <dbReference type="EMBL" id="KKL21676.1"/>
    </source>
</evidence>
<comment type="caution">
    <text evidence="1">The sequence shown here is derived from an EMBL/GenBank/DDBJ whole genome shotgun (WGS) entry which is preliminary data.</text>
</comment>
<reference evidence="1" key="1">
    <citation type="journal article" date="2015" name="Nature">
        <title>Complex archaea that bridge the gap between prokaryotes and eukaryotes.</title>
        <authorList>
            <person name="Spang A."/>
            <person name="Saw J.H."/>
            <person name="Jorgensen S.L."/>
            <person name="Zaremba-Niedzwiedzka K."/>
            <person name="Martijn J."/>
            <person name="Lind A.E."/>
            <person name="van Eijk R."/>
            <person name="Schleper C."/>
            <person name="Guy L."/>
            <person name="Ettema T.J."/>
        </authorList>
    </citation>
    <scope>NUCLEOTIDE SEQUENCE</scope>
</reference>
<feature type="non-terminal residue" evidence="1">
    <location>
        <position position="26"/>
    </location>
</feature>
<accession>A0A0F9DVF4</accession>
<proteinExistence type="predicted"/>
<organism evidence="1">
    <name type="scientific">marine sediment metagenome</name>
    <dbReference type="NCBI Taxonomy" id="412755"/>
    <lineage>
        <taxon>unclassified sequences</taxon>
        <taxon>metagenomes</taxon>
        <taxon>ecological metagenomes</taxon>
    </lineage>
</organism>
<name>A0A0F9DVF4_9ZZZZ</name>
<gene>
    <name evidence="1" type="ORF">LCGC14_2443040</name>
</gene>